<name>A0ABD5X122_9EURY</name>
<keyword evidence="3" id="KW-1185">Reference proteome</keyword>
<dbReference type="InterPro" id="IPR032710">
    <property type="entry name" value="NTF2-like_dom_sf"/>
</dbReference>
<evidence type="ECO:0000313" key="2">
    <source>
        <dbReference type="EMBL" id="MFC7097242.1"/>
    </source>
</evidence>
<dbReference type="EMBL" id="JBHTAG010000003">
    <property type="protein sequence ID" value="MFC7097242.1"/>
    <property type="molecule type" value="Genomic_DNA"/>
</dbReference>
<dbReference type="Gene3D" id="3.10.450.50">
    <property type="match status" value="1"/>
</dbReference>
<protein>
    <submittedName>
        <fullName evidence="2">Nuclear transport factor 2 family protein</fullName>
    </submittedName>
</protein>
<dbReference type="Proteomes" id="UP001596388">
    <property type="component" value="Unassembled WGS sequence"/>
</dbReference>
<dbReference type="PANTHER" id="PTHR41252:SF1">
    <property type="entry name" value="BLR2505 PROTEIN"/>
    <property type="match status" value="1"/>
</dbReference>
<accession>A0ABD5X122</accession>
<dbReference type="InterPro" id="IPR037401">
    <property type="entry name" value="SnoaL-like"/>
</dbReference>
<organism evidence="2 3">
    <name type="scientific">Halobaculum marinum</name>
    <dbReference type="NCBI Taxonomy" id="3031996"/>
    <lineage>
        <taxon>Archaea</taxon>
        <taxon>Methanobacteriati</taxon>
        <taxon>Methanobacteriota</taxon>
        <taxon>Stenosarchaea group</taxon>
        <taxon>Halobacteria</taxon>
        <taxon>Halobacteriales</taxon>
        <taxon>Haloferacaceae</taxon>
        <taxon>Halobaculum</taxon>
    </lineage>
</organism>
<comment type="caution">
    <text evidence="2">The sequence shown here is derived from an EMBL/GenBank/DDBJ whole genome shotgun (WGS) entry which is preliminary data.</text>
</comment>
<evidence type="ECO:0000259" key="1">
    <source>
        <dbReference type="Pfam" id="PF12680"/>
    </source>
</evidence>
<dbReference type="GeneID" id="79268850"/>
<sequence>MASTAARTNETVIREAYAAFNEGDMETVFSIMSPDVEWVEPQGSRFSGTHRGADSVMEEVFAPVAAEMAEFVVEVDRVIDAGDTVVVLGTDRGTVRDSGETVAAPFAHVIELRDGQITRCSNYTDTHAWEQALAA</sequence>
<feature type="domain" description="SnoaL-like" evidence="1">
    <location>
        <begin position="13"/>
        <end position="119"/>
    </location>
</feature>
<dbReference type="RefSeq" id="WP_276238277.1">
    <property type="nucleotide sequence ID" value="NZ_CP119989.1"/>
</dbReference>
<dbReference type="AlphaFoldDB" id="A0ABD5X122"/>
<dbReference type="Pfam" id="PF12680">
    <property type="entry name" value="SnoaL_2"/>
    <property type="match status" value="1"/>
</dbReference>
<proteinExistence type="predicted"/>
<dbReference type="PANTHER" id="PTHR41252">
    <property type="entry name" value="BLR2505 PROTEIN"/>
    <property type="match status" value="1"/>
</dbReference>
<gene>
    <name evidence="2" type="ORF">ACFQKD_07995</name>
</gene>
<dbReference type="SUPFAM" id="SSF54427">
    <property type="entry name" value="NTF2-like"/>
    <property type="match status" value="1"/>
</dbReference>
<reference evidence="2 3" key="1">
    <citation type="journal article" date="2019" name="Int. J. Syst. Evol. Microbiol.">
        <title>The Global Catalogue of Microorganisms (GCM) 10K type strain sequencing project: providing services to taxonomists for standard genome sequencing and annotation.</title>
        <authorList>
            <consortium name="The Broad Institute Genomics Platform"/>
            <consortium name="The Broad Institute Genome Sequencing Center for Infectious Disease"/>
            <person name="Wu L."/>
            <person name="Ma J."/>
        </authorList>
    </citation>
    <scope>NUCLEOTIDE SEQUENCE [LARGE SCALE GENOMIC DNA]</scope>
    <source>
        <strain evidence="2 3">DT55</strain>
    </source>
</reference>
<evidence type="ECO:0000313" key="3">
    <source>
        <dbReference type="Proteomes" id="UP001596388"/>
    </source>
</evidence>